<dbReference type="Proteomes" id="UP000298652">
    <property type="component" value="Chromosome 1"/>
</dbReference>
<dbReference type="AlphaFoldDB" id="A0A4V6DDG0"/>
<keyword evidence="2" id="KW-1185">Reference proteome</keyword>
<proteinExistence type="predicted"/>
<organism evidence="1 2">
    <name type="scientific">Setaria viridis</name>
    <name type="common">Green bristlegrass</name>
    <name type="synonym">Setaria italica subsp. viridis</name>
    <dbReference type="NCBI Taxonomy" id="4556"/>
    <lineage>
        <taxon>Eukaryota</taxon>
        <taxon>Viridiplantae</taxon>
        <taxon>Streptophyta</taxon>
        <taxon>Embryophyta</taxon>
        <taxon>Tracheophyta</taxon>
        <taxon>Spermatophyta</taxon>
        <taxon>Magnoliopsida</taxon>
        <taxon>Liliopsida</taxon>
        <taxon>Poales</taxon>
        <taxon>Poaceae</taxon>
        <taxon>PACMAD clade</taxon>
        <taxon>Panicoideae</taxon>
        <taxon>Panicodae</taxon>
        <taxon>Paniceae</taxon>
        <taxon>Cenchrinae</taxon>
        <taxon>Setaria</taxon>
    </lineage>
</organism>
<evidence type="ECO:0000313" key="2">
    <source>
        <dbReference type="Proteomes" id="UP000298652"/>
    </source>
</evidence>
<name>A0A4V6DDG0_SETVI</name>
<protein>
    <submittedName>
        <fullName evidence="1">Uncharacterized protein</fullName>
    </submittedName>
</protein>
<evidence type="ECO:0000313" key="1">
    <source>
        <dbReference type="EMBL" id="TKW41356.1"/>
    </source>
</evidence>
<dbReference type="Gramene" id="TKW41356">
    <property type="protein sequence ID" value="TKW41356"/>
    <property type="gene ID" value="SEVIR_1G309200v2"/>
</dbReference>
<sequence>MPPRLQQWHGGRGDHSEPLLFFTLAGERMYPNPRRRSPSGYRLISIQKALASHSIKMENSRSLDSIVPAHLYLPWIRVLQRGHVHGTHRSLIPHQDVTYMK</sequence>
<reference evidence="1" key="1">
    <citation type="submission" date="2019-03" db="EMBL/GenBank/DDBJ databases">
        <title>WGS assembly of Setaria viridis.</title>
        <authorList>
            <person name="Huang P."/>
            <person name="Jenkins J."/>
            <person name="Grimwood J."/>
            <person name="Barry K."/>
            <person name="Healey A."/>
            <person name="Mamidi S."/>
            <person name="Sreedasyam A."/>
            <person name="Shu S."/>
            <person name="Feldman M."/>
            <person name="Wu J."/>
            <person name="Yu Y."/>
            <person name="Chen C."/>
            <person name="Johnson J."/>
            <person name="Rokhsar D."/>
            <person name="Baxter I."/>
            <person name="Schmutz J."/>
            <person name="Brutnell T."/>
            <person name="Kellogg E."/>
        </authorList>
    </citation>
    <scope>NUCLEOTIDE SEQUENCE [LARGE SCALE GENOMIC DNA]</scope>
</reference>
<dbReference type="EMBL" id="CM016552">
    <property type="protein sequence ID" value="TKW41356.1"/>
    <property type="molecule type" value="Genomic_DNA"/>
</dbReference>
<accession>A0A4V6DDG0</accession>
<gene>
    <name evidence="1" type="ORF">SEVIR_1G309200v2</name>
</gene>